<reference evidence="7 8" key="1">
    <citation type="submission" date="2020-06" db="EMBL/GenBank/DDBJ databases">
        <authorList>
            <consortium name="Wellcome Sanger Institute Data Sharing"/>
        </authorList>
    </citation>
    <scope>NUCLEOTIDE SEQUENCE [LARGE SCALE GENOMIC DNA]</scope>
</reference>
<dbReference type="GeneTree" id="ENSGT01060000248544"/>
<dbReference type="Pfam" id="PF00229">
    <property type="entry name" value="TNF"/>
    <property type="match status" value="1"/>
</dbReference>
<dbReference type="GO" id="GO:0016020">
    <property type="term" value="C:membrane"/>
    <property type="evidence" value="ECO:0007669"/>
    <property type="project" value="UniProtKB-SubCell"/>
</dbReference>
<dbReference type="InterPro" id="IPR006052">
    <property type="entry name" value="TNF_dom"/>
</dbReference>
<keyword evidence="5" id="KW-0812">Transmembrane</keyword>
<sequence length="228" mass="25513">MSKPYPSVFVVDNCPPVQPPPLPPKPRRKKDSPVVQTVLILLVGLALCGMTAEACFILHLYNMAEATMATRDPVISAQMLDKTVQPDPAIPPSKPLAHVTIGPDRTRGDGVLRWADNSILFGVTYEDGQLVFQKEGYYSVYSKICFTAEHHSISLHSVFKRTQRYPKPIPLMQDRTRNPKATQGTILNSYLAGVFHFFPTESIFVKVNNHTSVMLSNSEENYFGVYML</sequence>
<dbReference type="Proteomes" id="UP000694580">
    <property type="component" value="Chromosome 7"/>
</dbReference>
<dbReference type="PROSITE" id="PS50049">
    <property type="entry name" value="THD_2"/>
    <property type="match status" value="1"/>
</dbReference>
<keyword evidence="5" id="KW-1133">Transmembrane helix</keyword>
<dbReference type="AlphaFoldDB" id="A0AAY4C5Q4"/>
<proteinExistence type="inferred from homology"/>
<dbReference type="GO" id="GO:0006955">
    <property type="term" value="P:immune response"/>
    <property type="evidence" value="ECO:0007669"/>
    <property type="project" value="InterPro"/>
</dbReference>
<evidence type="ECO:0000256" key="3">
    <source>
        <dbReference type="ARBA" id="ARBA00022514"/>
    </source>
</evidence>
<dbReference type="PANTHER" id="PTHR11471">
    <property type="entry name" value="TUMOR NECROSIS FACTOR FAMILY MEMBER"/>
    <property type="match status" value="1"/>
</dbReference>
<protein>
    <recommendedName>
        <fullName evidence="6">THD domain-containing protein</fullName>
    </recommendedName>
</protein>
<dbReference type="Gene3D" id="2.60.120.40">
    <property type="match status" value="1"/>
</dbReference>
<evidence type="ECO:0000256" key="2">
    <source>
        <dbReference type="ARBA" id="ARBA00008670"/>
    </source>
</evidence>
<gene>
    <name evidence="7" type="primary">TNFSF14</name>
</gene>
<dbReference type="GO" id="GO:0005164">
    <property type="term" value="F:tumor necrosis factor receptor binding"/>
    <property type="evidence" value="ECO:0007669"/>
    <property type="project" value="InterPro"/>
</dbReference>
<feature type="domain" description="THD" evidence="6">
    <location>
        <begin position="95"/>
        <end position="228"/>
    </location>
</feature>
<evidence type="ECO:0000256" key="1">
    <source>
        <dbReference type="ARBA" id="ARBA00004370"/>
    </source>
</evidence>
<accession>A0AAY4C5Q4</accession>
<comment type="similarity">
    <text evidence="2">Belongs to the tumor necrosis factor family.</text>
</comment>
<reference evidence="7" key="2">
    <citation type="submission" date="2025-08" db="UniProtKB">
        <authorList>
            <consortium name="Ensembl"/>
        </authorList>
    </citation>
    <scope>IDENTIFICATION</scope>
</reference>
<organism evidence="7 8">
    <name type="scientific">Denticeps clupeoides</name>
    <name type="common">denticle herring</name>
    <dbReference type="NCBI Taxonomy" id="299321"/>
    <lineage>
        <taxon>Eukaryota</taxon>
        <taxon>Metazoa</taxon>
        <taxon>Chordata</taxon>
        <taxon>Craniata</taxon>
        <taxon>Vertebrata</taxon>
        <taxon>Euteleostomi</taxon>
        <taxon>Actinopterygii</taxon>
        <taxon>Neopterygii</taxon>
        <taxon>Teleostei</taxon>
        <taxon>Clupei</taxon>
        <taxon>Clupeiformes</taxon>
        <taxon>Denticipitoidei</taxon>
        <taxon>Denticipitidae</taxon>
        <taxon>Denticeps</taxon>
    </lineage>
</organism>
<keyword evidence="3" id="KW-0202">Cytokine</keyword>
<evidence type="ECO:0000256" key="4">
    <source>
        <dbReference type="ARBA" id="ARBA00023136"/>
    </source>
</evidence>
<dbReference type="GO" id="GO:0005615">
    <property type="term" value="C:extracellular space"/>
    <property type="evidence" value="ECO:0007669"/>
    <property type="project" value="UniProtKB-KW"/>
</dbReference>
<dbReference type="SUPFAM" id="SSF49842">
    <property type="entry name" value="TNF-like"/>
    <property type="match status" value="1"/>
</dbReference>
<dbReference type="PANTHER" id="PTHR11471:SF34">
    <property type="entry name" value="TUMOR NECROSIS FACTOR LIGAND SUPERFAMILY MEMBER 14"/>
    <property type="match status" value="1"/>
</dbReference>
<name>A0AAY4C5Q4_9TELE</name>
<keyword evidence="8" id="KW-1185">Reference proteome</keyword>
<comment type="subcellular location">
    <subcellularLocation>
        <location evidence="1">Membrane</location>
    </subcellularLocation>
</comment>
<dbReference type="InterPro" id="IPR008983">
    <property type="entry name" value="Tumour_necrosis_fac-like_dom"/>
</dbReference>
<evidence type="ECO:0000256" key="5">
    <source>
        <dbReference type="SAM" id="Phobius"/>
    </source>
</evidence>
<reference evidence="7" key="3">
    <citation type="submission" date="2025-09" db="UniProtKB">
        <authorList>
            <consortium name="Ensembl"/>
        </authorList>
    </citation>
    <scope>IDENTIFICATION</scope>
</reference>
<feature type="transmembrane region" description="Helical" evidence="5">
    <location>
        <begin position="38"/>
        <end position="61"/>
    </location>
</feature>
<evidence type="ECO:0000259" key="6">
    <source>
        <dbReference type="PROSITE" id="PS50049"/>
    </source>
</evidence>
<evidence type="ECO:0000313" key="8">
    <source>
        <dbReference type="Proteomes" id="UP000694580"/>
    </source>
</evidence>
<dbReference type="SMART" id="SM00207">
    <property type="entry name" value="TNF"/>
    <property type="match status" value="1"/>
</dbReference>
<dbReference type="Ensembl" id="ENSDCDT00010035281.1">
    <property type="protein sequence ID" value="ENSDCDP00010028510.1"/>
    <property type="gene ID" value="ENSDCDG00010018062.1"/>
</dbReference>
<evidence type="ECO:0000313" key="7">
    <source>
        <dbReference type="Ensembl" id="ENSDCDP00010028510.1"/>
    </source>
</evidence>
<keyword evidence="4 5" id="KW-0472">Membrane</keyword>
<dbReference type="GO" id="GO:0005125">
    <property type="term" value="F:cytokine activity"/>
    <property type="evidence" value="ECO:0007669"/>
    <property type="project" value="UniProtKB-KW"/>
</dbReference>